<keyword evidence="5" id="KW-0808">Transferase</keyword>
<accession>A0A6J4J1D3</accession>
<dbReference type="GO" id="GO:0004125">
    <property type="term" value="F:L-seryl-tRNA(Sec) selenium transferase activity"/>
    <property type="evidence" value="ECO:0007669"/>
    <property type="project" value="TreeGrafter"/>
</dbReference>
<evidence type="ECO:0000313" key="5">
    <source>
        <dbReference type="EMBL" id="CAA9265253.1"/>
    </source>
</evidence>
<name>A0A6J4J1D3_9CHLR</name>
<evidence type="ECO:0000256" key="1">
    <source>
        <dbReference type="ARBA" id="ARBA00001933"/>
    </source>
</evidence>
<dbReference type="EMBL" id="CADCTC010000165">
    <property type="protein sequence ID" value="CAA9265253.1"/>
    <property type="molecule type" value="Genomic_DNA"/>
</dbReference>
<dbReference type="InterPro" id="IPR015421">
    <property type="entry name" value="PyrdxlP-dep_Trfase_major"/>
</dbReference>
<comment type="similarity">
    <text evidence="3">Belongs to the SelA family.</text>
</comment>
<organism evidence="5">
    <name type="scientific">uncultured Chloroflexota bacterium</name>
    <dbReference type="NCBI Taxonomy" id="166587"/>
    <lineage>
        <taxon>Bacteria</taxon>
        <taxon>Bacillati</taxon>
        <taxon>Chloroflexota</taxon>
        <taxon>environmental samples</taxon>
    </lineage>
</organism>
<sequence>MTIYERLGLRRVINAHGTVTILGGSMMPREVVEAMDEAAKWFVDLPELHRVAGRHIAELIDSPAIEDAAVVCGAAAGLAVATAACVAGTDRAKIRALPHLDWDGARDQVVIQRSHVTGFAQNYCNAGPRLVEVGGTEGATPEEIESAISERTAAVTFLGGELEGNARFPTRTSLAELVALAHARGVPVIVDAAAELPPAEHLRLFSELGADLVIFSGGKGLRGPQASGLILGKHGLVEACRLNNNPHASVGRPMKVGKEEICGLLRAVELYVARDHAADIRQWEAWAQAVLDGVRELDGISGEQFLARGIPQVRLTVDERRAGLSAAALTTRLRDGDPSIWMTHAGDTLTVNPHNLQPGEAEHIVERMSDLLG</sequence>
<dbReference type="SUPFAM" id="SSF53383">
    <property type="entry name" value="PLP-dependent transferases"/>
    <property type="match status" value="1"/>
</dbReference>
<dbReference type="PANTHER" id="PTHR32328:SF0">
    <property type="entry name" value="L-SERYL-TRNA(SEC) SELENIUM TRANSFERASE"/>
    <property type="match status" value="1"/>
</dbReference>
<dbReference type="Gene3D" id="3.40.640.10">
    <property type="entry name" value="Type I PLP-dependent aspartate aminotransferase-like (Major domain)"/>
    <property type="match status" value="1"/>
</dbReference>
<dbReference type="Pfam" id="PF03841">
    <property type="entry name" value="SelA"/>
    <property type="match status" value="1"/>
</dbReference>
<dbReference type="AlphaFoldDB" id="A0A6J4J1D3"/>
<reference evidence="5" key="1">
    <citation type="submission" date="2020-02" db="EMBL/GenBank/DDBJ databases">
        <authorList>
            <person name="Meier V. D."/>
        </authorList>
    </citation>
    <scope>NUCLEOTIDE SEQUENCE</scope>
    <source>
        <strain evidence="5">AVDCRST_MAG77</strain>
    </source>
</reference>
<gene>
    <name evidence="5" type="ORF">AVDCRST_MAG77-2793</name>
</gene>
<dbReference type="PANTHER" id="PTHR32328">
    <property type="entry name" value="L-SERYL-TRNA(SEC) SELENIUM TRANSFERASE"/>
    <property type="match status" value="1"/>
</dbReference>
<comment type="cofactor">
    <cofactor evidence="1 4">
        <name>pyridoxal 5'-phosphate</name>
        <dbReference type="ChEBI" id="CHEBI:597326"/>
    </cofactor>
</comment>
<proteinExistence type="inferred from homology"/>
<evidence type="ECO:0000256" key="4">
    <source>
        <dbReference type="PIRSR" id="PIRSR618319-50"/>
    </source>
</evidence>
<keyword evidence="2 4" id="KW-0663">Pyridoxal phosphate</keyword>
<feature type="modified residue" description="N6-(pyridoxal phosphate)lysine" evidence="4">
    <location>
        <position position="219"/>
    </location>
</feature>
<evidence type="ECO:0000256" key="3">
    <source>
        <dbReference type="ARBA" id="ARBA00044507"/>
    </source>
</evidence>
<evidence type="ECO:0000256" key="2">
    <source>
        <dbReference type="ARBA" id="ARBA00022898"/>
    </source>
</evidence>
<dbReference type="InterPro" id="IPR018319">
    <property type="entry name" value="SelA-like"/>
</dbReference>
<protein>
    <submittedName>
        <fullName evidence="5">L-seryl-tRNA(Sec) selenium transferase-related protein</fullName>
    </submittedName>
</protein>
<dbReference type="InterPro" id="IPR015424">
    <property type="entry name" value="PyrdxlP-dep_Trfase"/>
</dbReference>